<keyword evidence="1" id="KW-0175">Coiled coil</keyword>
<evidence type="ECO:0000313" key="4">
    <source>
        <dbReference type="Proteomes" id="UP001596337"/>
    </source>
</evidence>
<feature type="compositionally biased region" description="Gly residues" evidence="2">
    <location>
        <begin position="549"/>
        <end position="571"/>
    </location>
</feature>
<evidence type="ECO:0000256" key="1">
    <source>
        <dbReference type="SAM" id="Coils"/>
    </source>
</evidence>
<sequence>MTIDDFVQENVASFASLVLDEYGDGMMAGLTVQDVEGALTALRELPGTIEELDRAIEDLNNRSILERAQDWVLEKLAGVIESAHHSSLLGLAAKLGLRLHDITDENVVEERDKYVRLLESSNTKLAEFVAEYKERANGVHAHAAEHVAAIQRSYGELIKTLNSDLAEDPFAMAPSGERTPGSPGAAGGGAVGSVGGGGSTPAVGGGSGLGGGAVGGGGSLGGGPAGAGSVEPPSVTPSEADARRAMNPITGKPLEVDPETGRPYPIDPKTGEAITDAEPDVDTMTVRSGDTEIAITEPDSTGSMAITIDDGSGAAKRYQLDFSADDVVSTSGPQPVSTGLGPVGSDVVSGGPQGVHTPGDDGAIRVEDGDVTIMAEQPLGSDGATVVTVSDGDGDEQTYVLGDEKAVAEYNQRRAEEEMLLAHDVGAPPEPGATVPAADGGLSVQPASIGDAVTGFAGAEPTPDRDSGLLDSIFGGDAENGAPDDIDDGASVAFRDGTAADSEGIGGSDVLGGEAAQDDDGTWPAPGGAGVGVAPGETPSDATTSSEGGAMGGAPMMGGMGGAGVGATGGGDEQRGGSAFQLDGGGLFEPDVAEGPFGVARISGSLDDDD</sequence>
<dbReference type="Proteomes" id="UP001596337">
    <property type="component" value="Unassembled WGS sequence"/>
</dbReference>
<proteinExistence type="predicted"/>
<organism evidence="3 4">
    <name type="scientific">Haloechinothrix salitolerans</name>
    <dbReference type="NCBI Taxonomy" id="926830"/>
    <lineage>
        <taxon>Bacteria</taxon>
        <taxon>Bacillati</taxon>
        <taxon>Actinomycetota</taxon>
        <taxon>Actinomycetes</taxon>
        <taxon>Pseudonocardiales</taxon>
        <taxon>Pseudonocardiaceae</taxon>
        <taxon>Haloechinothrix</taxon>
    </lineage>
</organism>
<feature type="region of interest" description="Disordered" evidence="2">
    <location>
        <begin position="215"/>
        <end position="274"/>
    </location>
</feature>
<feature type="compositionally biased region" description="Gly residues" evidence="2">
    <location>
        <begin position="184"/>
        <end position="203"/>
    </location>
</feature>
<evidence type="ECO:0000313" key="3">
    <source>
        <dbReference type="EMBL" id="MFC6871318.1"/>
    </source>
</evidence>
<comment type="caution">
    <text evidence="3">The sequence shown here is derived from an EMBL/GenBank/DDBJ whole genome shotgun (WGS) entry which is preliminary data.</text>
</comment>
<evidence type="ECO:0000256" key="2">
    <source>
        <dbReference type="SAM" id="MobiDB-lite"/>
    </source>
</evidence>
<feature type="region of interest" description="Disordered" evidence="2">
    <location>
        <begin position="169"/>
        <end position="203"/>
    </location>
</feature>
<protein>
    <submittedName>
        <fullName evidence="3">Uncharacterized protein</fullName>
    </submittedName>
</protein>
<feature type="coiled-coil region" evidence="1">
    <location>
        <begin position="42"/>
        <end position="69"/>
    </location>
</feature>
<feature type="region of interest" description="Disordered" evidence="2">
    <location>
        <begin position="498"/>
        <end position="610"/>
    </location>
</feature>
<name>A0ABW2C7Y9_9PSEU</name>
<dbReference type="RefSeq" id="WP_345404093.1">
    <property type="nucleotide sequence ID" value="NZ_BAABLA010000117.1"/>
</dbReference>
<keyword evidence="4" id="KW-1185">Reference proteome</keyword>
<accession>A0ABW2C7Y9</accession>
<reference evidence="4" key="1">
    <citation type="journal article" date="2019" name="Int. J. Syst. Evol. Microbiol.">
        <title>The Global Catalogue of Microorganisms (GCM) 10K type strain sequencing project: providing services to taxonomists for standard genome sequencing and annotation.</title>
        <authorList>
            <consortium name="The Broad Institute Genomics Platform"/>
            <consortium name="The Broad Institute Genome Sequencing Center for Infectious Disease"/>
            <person name="Wu L."/>
            <person name="Ma J."/>
        </authorList>
    </citation>
    <scope>NUCLEOTIDE SEQUENCE [LARGE SCALE GENOMIC DNA]</scope>
    <source>
        <strain evidence="4">KCTC 32255</strain>
    </source>
</reference>
<gene>
    <name evidence="3" type="ORF">ACFQGD_29760</name>
</gene>
<dbReference type="EMBL" id="JBHSXX010000001">
    <property type="protein sequence ID" value="MFC6871318.1"/>
    <property type="molecule type" value="Genomic_DNA"/>
</dbReference>
<feature type="compositionally biased region" description="Gly residues" evidence="2">
    <location>
        <begin position="215"/>
        <end position="226"/>
    </location>
</feature>